<evidence type="ECO:0000313" key="2">
    <source>
        <dbReference type="Proteomes" id="UP000478052"/>
    </source>
</evidence>
<dbReference type="EMBL" id="VUJU01000607">
    <property type="protein sequence ID" value="KAF0769361.1"/>
    <property type="molecule type" value="Genomic_DNA"/>
</dbReference>
<keyword evidence="2" id="KW-1185">Reference proteome</keyword>
<evidence type="ECO:0000313" key="1">
    <source>
        <dbReference type="EMBL" id="KAF0769361.1"/>
    </source>
</evidence>
<organism evidence="1 2">
    <name type="scientific">Aphis craccivora</name>
    <name type="common">Cowpea aphid</name>
    <dbReference type="NCBI Taxonomy" id="307492"/>
    <lineage>
        <taxon>Eukaryota</taxon>
        <taxon>Metazoa</taxon>
        <taxon>Ecdysozoa</taxon>
        <taxon>Arthropoda</taxon>
        <taxon>Hexapoda</taxon>
        <taxon>Insecta</taxon>
        <taxon>Pterygota</taxon>
        <taxon>Neoptera</taxon>
        <taxon>Paraneoptera</taxon>
        <taxon>Hemiptera</taxon>
        <taxon>Sternorrhyncha</taxon>
        <taxon>Aphidomorpha</taxon>
        <taxon>Aphidoidea</taxon>
        <taxon>Aphididae</taxon>
        <taxon>Aphidini</taxon>
        <taxon>Aphis</taxon>
        <taxon>Aphis</taxon>
    </lineage>
</organism>
<sequence length="29" mass="3411">MMWVFFLSMYSITCRKYNASISNFRGGSL</sequence>
<dbReference type="Proteomes" id="UP000478052">
    <property type="component" value="Unassembled WGS sequence"/>
</dbReference>
<dbReference type="AlphaFoldDB" id="A0A6G0ZFW6"/>
<comment type="caution">
    <text evidence="1">The sequence shown here is derived from an EMBL/GenBank/DDBJ whole genome shotgun (WGS) entry which is preliminary data.</text>
</comment>
<gene>
    <name evidence="1" type="ORF">FWK35_00004937</name>
</gene>
<protein>
    <submittedName>
        <fullName evidence="1">Uncharacterized protein</fullName>
    </submittedName>
</protein>
<proteinExistence type="predicted"/>
<reference evidence="1 2" key="1">
    <citation type="submission" date="2019-08" db="EMBL/GenBank/DDBJ databases">
        <title>Whole genome of Aphis craccivora.</title>
        <authorList>
            <person name="Voronova N.V."/>
            <person name="Shulinski R.S."/>
            <person name="Bandarenka Y.V."/>
            <person name="Zhorov D.G."/>
            <person name="Warner D."/>
        </authorList>
    </citation>
    <scope>NUCLEOTIDE SEQUENCE [LARGE SCALE GENOMIC DNA]</scope>
    <source>
        <strain evidence="1">180601</strain>
        <tissue evidence="1">Whole Body</tissue>
    </source>
</reference>
<name>A0A6G0ZFW6_APHCR</name>
<accession>A0A6G0ZFW6</accession>